<evidence type="ECO:0000313" key="3">
    <source>
        <dbReference type="Proteomes" id="UP000199021"/>
    </source>
</evidence>
<evidence type="ECO:0000313" key="2">
    <source>
        <dbReference type="EMBL" id="SEQ92491.1"/>
    </source>
</evidence>
<dbReference type="OrthoDB" id="938897at2"/>
<reference evidence="3" key="1">
    <citation type="submission" date="2016-10" db="EMBL/GenBank/DDBJ databases">
        <authorList>
            <person name="Varghese N."/>
            <person name="Submissions S."/>
        </authorList>
    </citation>
    <scope>NUCLEOTIDE SEQUENCE [LARGE SCALE GENOMIC DNA]</scope>
    <source>
        <strain evidence="3">DSM 24740</strain>
    </source>
</reference>
<dbReference type="SUPFAM" id="SSF56988">
    <property type="entry name" value="Anthrax protective antigen"/>
    <property type="match status" value="1"/>
</dbReference>
<dbReference type="STRING" id="478744.SAMN05444359_11924"/>
<dbReference type="PROSITE" id="PS51820">
    <property type="entry name" value="PA14"/>
    <property type="match status" value="1"/>
</dbReference>
<dbReference type="RefSeq" id="WP_090170419.1">
    <property type="nucleotide sequence ID" value="NZ_FOFB01000019.1"/>
</dbReference>
<dbReference type="EMBL" id="FOFB01000019">
    <property type="protein sequence ID" value="SEQ92491.1"/>
    <property type="molecule type" value="Genomic_DNA"/>
</dbReference>
<dbReference type="AlphaFoldDB" id="A0A1H9JZT3"/>
<accession>A0A1H9JZT3</accession>
<protein>
    <submittedName>
        <fullName evidence="2">PA14 domain-containing protein</fullName>
    </submittedName>
</protein>
<dbReference type="InterPro" id="IPR037524">
    <property type="entry name" value="PA14/GLEYA"/>
</dbReference>
<name>A0A1H9JZT3_9BACT</name>
<keyword evidence="3" id="KW-1185">Reference proteome</keyword>
<gene>
    <name evidence="2" type="ORF">SAMN05444359_11924</name>
</gene>
<proteinExistence type="predicted"/>
<evidence type="ECO:0000259" key="1">
    <source>
        <dbReference type="PROSITE" id="PS51820"/>
    </source>
</evidence>
<dbReference type="Proteomes" id="UP000199021">
    <property type="component" value="Unassembled WGS sequence"/>
</dbReference>
<organism evidence="2 3">
    <name type="scientific">Neolewinella agarilytica</name>
    <dbReference type="NCBI Taxonomy" id="478744"/>
    <lineage>
        <taxon>Bacteria</taxon>
        <taxon>Pseudomonadati</taxon>
        <taxon>Bacteroidota</taxon>
        <taxon>Saprospiria</taxon>
        <taxon>Saprospirales</taxon>
        <taxon>Lewinellaceae</taxon>
        <taxon>Neolewinella</taxon>
    </lineage>
</organism>
<feature type="domain" description="PA14" evidence="1">
    <location>
        <begin position="182"/>
        <end position="323"/>
    </location>
</feature>
<dbReference type="InParanoid" id="A0A1H9JZT3"/>
<sequence>MLRYLPLIFLLAACSRDPLVLEVIETKEATAETGLQTIEGIVEGAMSEDQTLLDEHEDLTIKFAYRLTEGSKADLLLEGQYAFSLDQARLKDMPARTKMEVTPDSWQDIEISYKTATDDNPALIVAAYLNGNLLYYQQPLKEKADGPLSIKLVSGQVEIADVEYSRSAGRGSTVDPAGNIILNVPLLRYELYDLEPGTEDVKDWASMEPVVTGYTNRFDINYLREGKNAFALRFFGKLHVPETEEYTFQMWTSNPARGRFYVDGDERLHRGGDQSTWRANETLSLSEGVHDVRVDYIQKGGWNAFNLGYLVGNQGKMSFNSMDGPKAIARPGGTSTLEVEMDEYPYLLRSFLYYPAPKVYEASDKRTHVISVGEGQGPHYSLDLQSGALLQVWRGGFADVHEMWDGRGEPQVMKPLGNSLVLDGRMQWATSASSSWPAFPDDPDEDDFAHRAHELDEAGRPTFLYSFGPGEVSDKIVPDGTGLLRELTFTAGGNPEAFTQVAAARTITETAPGQYALRGPGLKITIESYDGKGLSLQRGGGMDRLIAQIPAKGHIRYRIDW</sequence>